<evidence type="ECO:0000256" key="1">
    <source>
        <dbReference type="SAM" id="MobiDB-lite"/>
    </source>
</evidence>
<protein>
    <submittedName>
        <fullName evidence="2">Uncharacterized protein</fullName>
    </submittedName>
</protein>
<evidence type="ECO:0000313" key="3">
    <source>
        <dbReference type="Proteomes" id="UP000030744"/>
    </source>
</evidence>
<name>U6K5B4_9EIME</name>
<feature type="compositionally biased region" description="Low complexity" evidence="1">
    <location>
        <begin position="202"/>
        <end position="223"/>
    </location>
</feature>
<reference evidence="2" key="2">
    <citation type="submission" date="2013-10" db="EMBL/GenBank/DDBJ databases">
        <authorList>
            <person name="Aslett M."/>
        </authorList>
    </citation>
    <scope>NUCLEOTIDE SEQUENCE [LARGE SCALE GENOMIC DNA]</scope>
    <source>
        <strain evidence="2">Houghton</strain>
    </source>
</reference>
<sequence>MLASVAIQTQGVPSRESIDRAKTSLEEMLCVETAVPYLGLQDNLPRVQQERKKLEDALDRALSVTSSESTGRQTPTYPGRSRSSSLRRPSTPLSSHIPWPHHEPGHFGHERRPSRASFGPSEDGRGTLPLPGVPRSPAPRLPERSASLPRAFPGWQPHLSMMQQLRGSSRPPSRGATLPRQLPGQQGDWPVPGSARPMGRSQTLPPQRPGQQQPQGITQPIPRSSHPTDGSHSLPRTLPGQQQPQIDMQQLSEGSRPTERAATLPTQHPGQQQHRSSMLPVLGGPHTPRPTPVKPPRKSKKGPQADTPQAVSPPQEPQTHPAAAPTGIQTPSAGDTSSLPATLPATSDGHPAEDGAASGGDGAPSERKEPPPPPPGDGQQPPGDSPPPPPPGGKPTPPGEDPPPPERPPKKDKPAATEDTELEKKLKDLSMRMTTFSASAGPVSTAAKTDRFTHPLAENTLKEGLQLFEEAEQVTSTVSGFSPTLRKVLEQKVECLKLCMSLHGSVSPTWAANLRAKHQVLGSATRNAQDLRQRSRGRHPTGNHMGLVEHLHSLVGESMGLVEDLTLLNRGPVSSPEISTLVRELSAAASEGRVEVTLGVQFCASEFTAALEKGTGGADLLQQAINAHSRLSTLMSDAQEVSDLEKAITSKGGTISKS</sequence>
<feature type="compositionally biased region" description="Polar residues" evidence="1">
    <location>
        <begin position="264"/>
        <end position="276"/>
    </location>
</feature>
<feature type="compositionally biased region" description="Low complexity" evidence="1">
    <location>
        <begin position="241"/>
        <end position="250"/>
    </location>
</feature>
<feature type="compositionally biased region" description="Polar residues" evidence="1">
    <location>
        <begin position="63"/>
        <end position="76"/>
    </location>
</feature>
<feature type="compositionally biased region" description="Basic and acidic residues" evidence="1">
    <location>
        <begin position="407"/>
        <end position="420"/>
    </location>
</feature>
<reference evidence="2" key="1">
    <citation type="submission" date="2013-10" db="EMBL/GenBank/DDBJ databases">
        <title>Genomic analysis of the causative agents of coccidiosis in chickens.</title>
        <authorList>
            <person name="Reid A.J."/>
            <person name="Blake D."/>
            <person name="Billington K."/>
            <person name="Browne H."/>
            <person name="Dunn M."/>
            <person name="Hung S."/>
            <person name="Kawahara F."/>
            <person name="Miranda-Saavedra D."/>
            <person name="Mourier T."/>
            <person name="Nagra H."/>
            <person name="Otto T.D."/>
            <person name="Rawlings N."/>
            <person name="Sanchez A."/>
            <person name="Sanders M."/>
            <person name="Subramaniam C."/>
            <person name="Tay Y."/>
            <person name="Dear P."/>
            <person name="Doerig C."/>
            <person name="Gruber A."/>
            <person name="Parkinson J."/>
            <person name="Shirley M."/>
            <person name="Wan K.L."/>
            <person name="Berriman M."/>
            <person name="Tomley F."/>
            <person name="Pain A."/>
        </authorList>
    </citation>
    <scope>NUCLEOTIDE SEQUENCE [LARGE SCALE GENOMIC DNA]</scope>
    <source>
        <strain evidence="2">Houghton</strain>
    </source>
</reference>
<feature type="compositionally biased region" description="Polar residues" evidence="1">
    <location>
        <begin position="161"/>
        <end position="171"/>
    </location>
</feature>
<dbReference type="OrthoDB" id="352879at2759"/>
<keyword evidence="3" id="KW-1185">Reference proteome</keyword>
<dbReference type="GeneID" id="25382322"/>
<dbReference type="VEuPathDB" id="ToxoDB:EMH_0078820"/>
<feature type="compositionally biased region" description="Low complexity" evidence="1">
    <location>
        <begin position="80"/>
        <end position="95"/>
    </location>
</feature>
<dbReference type="Proteomes" id="UP000030744">
    <property type="component" value="Unassembled WGS sequence"/>
</dbReference>
<proteinExistence type="predicted"/>
<accession>U6K5B4</accession>
<feature type="compositionally biased region" description="Pro residues" evidence="1">
    <location>
        <begin position="131"/>
        <end position="140"/>
    </location>
</feature>
<dbReference type="EMBL" id="HG684689">
    <property type="protein sequence ID" value="CDJ32940.1"/>
    <property type="molecule type" value="Genomic_DNA"/>
</dbReference>
<evidence type="ECO:0000313" key="2">
    <source>
        <dbReference type="EMBL" id="CDJ32940.1"/>
    </source>
</evidence>
<dbReference type="AlphaFoldDB" id="U6K5B4"/>
<feature type="compositionally biased region" description="Polar residues" evidence="1">
    <location>
        <begin position="327"/>
        <end position="340"/>
    </location>
</feature>
<feature type="compositionally biased region" description="Pro residues" evidence="1">
    <location>
        <begin position="383"/>
        <end position="406"/>
    </location>
</feature>
<gene>
    <name evidence="2" type="ORF">EMH_0078820</name>
</gene>
<organism evidence="2 3">
    <name type="scientific">Eimeria mitis</name>
    <dbReference type="NCBI Taxonomy" id="44415"/>
    <lineage>
        <taxon>Eukaryota</taxon>
        <taxon>Sar</taxon>
        <taxon>Alveolata</taxon>
        <taxon>Apicomplexa</taxon>
        <taxon>Conoidasida</taxon>
        <taxon>Coccidia</taxon>
        <taxon>Eucoccidiorida</taxon>
        <taxon>Eimeriorina</taxon>
        <taxon>Eimeriidae</taxon>
        <taxon>Eimeria</taxon>
    </lineage>
</organism>
<feature type="region of interest" description="Disordered" evidence="1">
    <location>
        <begin position="51"/>
        <end position="420"/>
    </location>
</feature>
<dbReference type="RefSeq" id="XP_013355504.1">
    <property type="nucleotide sequence ID" value="XM_013500050.1"/>
</dbReference>
<feature type="compositionally biased region" description="Basic and acidic residues" evidence="1">
    <location>
        <begin position="100"/>
        <end position="113"/>
    </location>
</feature>